<organism evidence="2">
    <name type="scientific">Neobodo designis</name>
    <name type="common">Flagellated protozoan</name>
    <name type="synonym">Bodo designis</name>
    <dbReference type="NCBI Taxonomy" id="312471"/>
    <lineage>
        <taxon>Eukaryota</taxon>
        <taxon>Discoba</taxon>
        <taxon>Euglenozoa</taxon>
        <taxon>Kinetoplastea</taxon>
        <taxon>Metakinetoplastina</taxon>
        <taxon>Neobodonida</taxon>
        <taxon>Neobodo</taxon>
    </lineage>
</organism>
<evidence type="ECO:0000313" key="2">
    <source>
        <dbReference type="EMBL" id="CAD9129487.1"/>
    </source>
</evidence>
<keyword evidence="1" id="KW-1133">Transmembrane helix</keyword>
<keyword evidence="1" id="KW-0812">Transmembrane</keyword>
<dbReference type="AlphaFoldDB" id="A0A7S1MEG4"/>
<protein>
    <submittedName>
        <fullName evidence="2">Uncharacterized protein</fullName>
    </submittedName>
</protein>
<reference evidence="2" key="1">
    <citation type="submission" date="2021-01" db="EMBL/GenBank/DDBJ databases">
        <authorList>
            <person name="Corre E."/>
            <person name="Pelletier E."/>
            <person name="Niang G."/>
            <person name="Scheremetjew M."/>
            <person name="Finn R."/>
            <person name="Kale V."/>
            <person name="Holt S."/>
            <person name="Cochrane G."/>
            <person name="Meng A."/>
            <person name="Brown T."/>
            <person name="Cohen L."/>
        </authorList>
    </citation>
    <scope>NUCLEOTIDE SEQUENCE</scope>
    <source>
        <strain evidence="2">CCAP 1951/1</strain>
    </source>
</reference>
<feature type="transmembrane region" description="Helical" evidence="1">
    <location>
        <begin position="125"/>
        <end position="146"/>
    </location>
</feature>
<keyword evidence="1" id="KW-0472">Membrane</keyword>
<proteinExistence type="predicted"/>
<dbReference type="EMBL" id="HBGF01032405">
    <property type="protein sequence ID" value="CAD9129487.1"/>
    <property type="molecule type" value="Transcribed_RNA"/>
</dbReference>
<feature type="transmembrane region" description="Helical" evidence="1">
    <location>
        <begin position="75"/>
        <end position="92"/>
    </location>
</feature>
<sequence>MGRATPLLRAFGEPTDPALVFSSLLFLAPNALLAHRFPQSAACAGLAILSWVTAFVSVLTWWRRSNAFLADVDRIVARASGAVFTSVGLYVIPREDLFARGFPLWFAMLAMYGLSVWADRQLFHFAFHVAVSAGMCLIASHLVVLLEP</sequence>
<feature type="transmembrane region" description="Helical" evidence="1">
    <location>
        <begin position="98"/>
        <end position="118"/>
    </location>
</feature>
<feature type="transmembrane region" description="Helical" evidence="1">
    <location>
        <begin position="44"/>
        <end position="63"/>
    </location>
</feature>
<name>A0A7S1MEG4_NEODS</name>
<gene>
    <name evidence="2" type="ORF">NDES1114_LOCUS21663</name>
</gene>
<evidence type="ECO:0000256" key="1">
    <source>
        <dbReference type="SAM" id="Phobius"/>
    </source>
</evidence>
<accession>A0A7S1MEG4</accession>